<reference evidence="4 5" key="1">
    <citation type="submission" date="2019-01" db="EMBL/GenBank/DDBJ databases">
        <title>Halorientalis sp. F13-25 a new haloarchaeum isolated from hypersaline water.</title>
        <authorList>
            <person name="Ana D.-V."/>
            <person name="Cristina S.-P."/>
            <person name="Antonio V."/>
        </authorList>
    </citation>
    <scope>NUCLEOTIDE SEQUENCE [LARGE SCALE GENOMIC DNA]</scope>
    <source>
        <strain evidence="4 5">F13-25</strain>
    </source>
</reference>
<feature type="transmembrane region" description="Helical" evidence="2">
    <location>
        <begin position="64"/>
        <end position="83"/>
    </location>
</feature>
<feature type="region of interest" description="Disordered" evidence="1">
    <location>
        <begin position="1"/>
        <end position="55"/>
    </location>
</feature>
<dbReference type="InterPro" id="IPR055736">
    <property type="entry name" value="DUF7312"/>
</dbReference>
<dbReference type="RefSeq" id="WP_129069455.1">
    <property type="nucleotide sequence ID" value="NZ_RDFA01000004.1"/>
</dbReference>
<evidence type="ECO:0000313" key="5">
    <source>
        <dbReference type="Proteomes" id="UP000289691"/>
    </source>
</evidence>
<comment type="caution">
    <text evidence="4">The sequence shown here is derived from an EMBL/GenBank/DDBJ whole genome shotgun (WGS) entry which is preliminary data.</text>
</comment>
<dbReference type="AlphaFoldDB" id="A0A498KVS3"/>
<evidence type="ECO:0000259" key="3">
    <source>
        <dbReference type="Pfam" id="PF23994"/>
    </source>
</evidence>
<dbReference type="Proteomes" id="UP000289691">
    <property type="component" value="Unassembled WGS sequence"/>
</dbReference>
<evidence type="ECO:0000256" key="2">
    <source>
        <dbReference type="SAM" id="Phobius"/>
    </source>
</evidence>
<evidence type="ECO:0000313" key="4">
    <source>
        <dbReference type="EMBL" id="RXK48618.1"/>
    </source>
</evidence>
<keyword evidence="2" id="KW-0812">Transmembrane</keyword>
<gene>
    <name evidence="4" type="ORF">EAF64_13160</name>
</gene>
<keyword evidence="2" id="KW-0472">Membrane</keyword>
<keyword evidence="5" id="KW-1185">Reference proteome</keyword>
<feature type="domain" description="DUF7312" evidence="3">
    <location>
        <begin position="7"/>
        <end position="79"/>
    </location>
</feature>
<sequence>MSGADDEGGWKFELEDLPEEGGEEAAGLDEEDGEDGDAEEGNVAGSMVLDQPLEPGSPSMENTVFVLLGALCTVLFFMAVLGVI</sequence>
<keyword evidence="2" id="KW-1133">Transmembrane helix</keyword>
<dbReference type="EMBL" id="RDFA01000004">
    <property type="protein sequence ID" value="RXK48618.1"/>
    <property type="molecule type" value="Genomic_DNA"/>
</dbReference>
<dbReference type="Pfam" id="PF23994">
    <property type="entry name" value="DUF7312"/>
    <property type="match status" value="1"/>
</dbReference>
<accession>A0A498KVS3</accession>
<protein>
    <recommendedName>
        <fullName evidence="3">DUF7312 domain-containing protein</fullName>
    </recommendedName>
</protein>
<proteinExistence type="predicted"/>
<dbReference type="OrthoDB" id="241888at2157"/>
<name>A0A498KVS3_9EURY</name>
<feature type="compositionally biased region" description="Acidic residues" evidence="1">
    <location>
        <begin position="15"/>
        <end position="40"/>
    </location>
</feature>
<organism evidence="4 5">
    <name type="scientific">Halorientalis pallida</name>
    <dbReference type="NCBI Taxonomy" id="2479928"/>
    <lineage>
        <taxon>Archaea</taxon>
        <taxon>Methanobacteriati</taxon>
        <taxon>Methanobacteriota</taxon>
        <taxon>Stenosarchaea group</taxon>
        <taxon>Halobacteria</taxon>
        <taxon>Halobacteriales</taxon>
        <taxon>Haloarculaceae</taxon>
        <taxon>Halorientalis</taxon>
    </lineage>
</organism>
<evidence type="ECO:0000256" key="1">
    <source>
        <dbReference type="SAM" id="MobiDB-lite"/>
    </source>
</evidence>